<accession>A0A9X7VX28</accession>
<evidence type="ECO:0000259" key="4">
    <source>
        <dbReference type="SMART" id="SM00479"/>
    </source>
</evidence>
<dbReference type="Pfam" id="PF00929">
    <property type="entry name" value="RNase_T"/>
    <property type="match status" value="1"/>
</dbReference>
<reference evidence="5 6" key="1">
    <citation type="submission" date="2021-02" db="EMBL/GenBank/DDBJ databases">
        <title>Alicyclobacillus curvatus sp. nov. and Alicyclobacillus mengziensis sp. nov., two acidophilic bacteria isolated from acid mine drainage.</title>
        <authorList>
            <person name="Huang Y."/>
        </authorList>
    </citation>
    <scope>NUCLEOTIDE SEQUENCE [LARGE SCALE GENOMIC DNA]</scope>
    <source>
        <strain evidence="5 6">S30H14</strain>
    </source>
</reference>
<organism evidence="5 6">
    <name type="scientific">Alicyclobacillus mengziensis</name>
    <dbReference type="NCBI Taxonomy" id="2931921"/>
    <lineage>
        <taxon>Bacteria</taxon>
        <taxon>Bacillati</taxon>
        <taxon>Bacillota</taxon>
        <taxon>Bacilli</taxon>
        <taxon>Bacillales</taxon>
        <taxon>Alicyclobacillaceae</taxon>
        <taxon>Alicyclobacillus</taxon>
    </lineage>
</organism>
<keyword evidence="6" id="KW-1185">Reference proteome</keyword>
<dbReference type="GO" id="GO:0008408">
    <property type="term" value="F:3'-5' exonuclease activity"/>
    <property type="evidence" value="ECO:0007669"/>
    <property type="project" value="TreeGrafter"/>
</dbReference>
<dbReference type="PANTHER" id="PTHR30231:SF4">
    <property type="entry name" value="PROTEIN NEN2"/>
    <property type="match status" value="1"/>
</dbReference>
<name>A0A9X7VX28_9BACL</name>
<dbReference type="InterPro" id="IPR013520">
    <property type="entry name" value="Ribonucl_H"/>
</dbReference>
<dbReference type="SUPFAM" id="SSF53098">
    <property type="entry name" value="Ribonuclease H-like"/>
    <property type="match status" value="1"/>
</dbReference>
<gene>
    <name evidence="5" type="ORF">JZ786_16865</name>
</gene>
<evidence type="ECO:0000256" key="2">
    <source>
        <dbReference type="ARBA" id="ARBA00022801"/>
    </source>
</evidence>
<evidence type="ECO:0000313" key="5">
    <source>
        <dbReference type="EMBL" id="QSO46170.1"/>
    </source>
</evidence>
<feature type="domain" description="Exonuclease" evidence="4">
    <location>
        <begin position="41"/>
        <end position="234"/>
    </location>
</feature>
<dbReference type="InterPro" id="IPR036397">
    <property type="entry name" value="RNaseH_sf"/>
</dbReference>
<dbReference type="PANTHER" id="PTHR30231">
    <property type="entry name" value="DNA POLYMERASE III SUBUNIT EPSILON"/>
    <property type="match status" value="1"/>
</dbReference>
<dbReference type="Proteomes" id="UP000663505">
    <property type="component" value="Chromosome"/>
</dbReference>
<dbReference type="Gene3D" id="3.30.420.10">
    <property type="entry name" value="Ribonuclease H-like superfamily/Ribonuclease H"/>
    <property type="match status" value="1"/>
</dbReference>
<keyword evidence="2" id="KW-0378">Hydrolase</keyword>
<dbReference type="InterPro" id="IPR012337">
    <property type="entry name" value="RNaseH-like_sf"/>
</dbReference>
<keyword evidence="3" id="KW-0269">Exonuclease</keyword>
<keyword evidence="1" id="KW-0540">Nuclease</keyword>
<dbReference type="RefSeq" id="WP_206655540.1">
    <property type="nucleotide sequence ID" value="NZ_CP071182.1"/>
</dbReference>
<dbReference type="KEGG" id="afx:JZ786_16865"/>
<evidence type="ECO:0000256" key="1">
    <source>
        <dbReference type="ARBA" id="ARBA00022722"/>
    </source>
</evidence>
<sequence>MPWFRGENAPNPRLTRQIVRELLTDEQHGSVAWDLPVQDAPYFVIDIETSGFSPQTDIVLSIASATLRLPNLDLDCEGTPNTHLAPEPQTIPEPELWQNLEYALIGLRDTSIVPSCIWQLTGLTPESLVQGRDWREVLLETLKRAGGAVWVAHHARHELSFLQNSARDFWRLRLHPIVIDTALVAQALVGHPQIPTLDEVCTWLDVPIGKRHQADEDVRMTALVWQKEAKLCQALGLSTVGQVIEWARARAEG</sequence>
<dbReference type="SMART" id="SM00479">
    <property type="entry name" value="EXOIII"/>
    <property type="match status" value="1"/>
</dbReference>
<dbReference type="CDD" id="cd06127">
    <property type="entry name" value="DEDDh"/>
    <property type="match status" value="1"/>
</dbReference>
<dbReference type="GO" id="GO:0005829">
    <property type="term" value="C:cytosol"/>
    <property type="evidence" value="ECO:0007669"/>
    <property type="project" value="TreeGrafter"/>
</dbReference>
<evidence type="ECO:0000313" key="6">
    <source>
        <dbReference type="Proteomes" id="UP000663505"/>
    </source>
</evidence>
<dbReference type="EMBL" id="CP071182">
    <property type="protein sequence ID" value="QSO46170.1"/>
    <property type="molecule type" value="Genomic_DNA"/>
</dbReference>
<proteinExistence type="predicted"/>
<protein>
    <submittedName>
        <fullName evidence="5">DNA polymerase III subunit epsilon</fullName>
    </submittedName>
</protein>
<dbReference type="GO" id="GO:0003676">
    <property type="term" value="F:nucleic acid binding"/>
    <property type="evidence" value="ECO:0007669"/>
    <property type="project" value="InterPro"/>
</dbReference>
<evidence type="ECO:0000256" key="3">
    <source>
        <dbReference type="ARBA" id="ARBA00022839"/>
    </source>
</evidence>
<dbReference type="AlphaFoldDB" id="A0A9X7VX28"/>